<name>S0ATH7_FERAC</name>
<dbReference type="Proteomes" id="UP000014660">
    <property type="component" value="Chromosome"/>
</dbReference>
<evidence type="ECO:0000313" key="2">
    <source>
        <dbReference type="Proteomes" id="UP000014660"/>
    </source>
</evidence>
<accession>S0ATH7</accession>
<dbReference type="RefSeq" id="WP_009887465.1">
    <property type="nucleotide sequence ID" value="NC_021592.1"/>
</dbReference>
<dbReference type="GeneID" id="16025610"/>
<reference evidence="1 2" key="1">
    <citation type="journal article" date="2007" name="Proc. Natl. Acad. Sci. U.S.A.">
        <title>Genome dynamics in a natural archaeal population.</title>
        <authorList>
            <person name="Allen E.E."/>
            <person name="Tyson G.W."/>
            <person name="Whitaker R.J."/>
            <person name="Detter J.C."/>
            <person name="Richardson P.M."/>
            <person name="Banfield J.F."/>
        </authorList>
    </citation>
    <scope>NUCLEOTIDE SEQUENCE [LARGE SCALE GENOMIC DNA]</scope>
    <source>
        <strain evidence="2">fer1</strain>
    </source>
</reference>
<dbReference type="KEGG" id="fac:FACI_IFERC01G1430"/>
<dbReference type="HOGENOM" id="CLU_1529160_0_0_2"/>
<dbReference type="EMBL" id="CP004145">
    <property type="protein sequence ID" value="AGO61410.1"/>
    <property type="molecule type" value="Genomic_DNA"/>
</dbReference>
<proteinExistence type="predicted"/>
<evidence type="ECO:0000313" key="1">
    <source>
        <dbReference type="EMBL" id="AGO61410.1"/>
    </source>
</evidence>
<gene>
    <name evidence="1" type="ORF">FACI_IFERC00001G1430</name>
</gene>
<keyword evidence="2" id="KW-1185">Reference proteome</keyword>
<dbReference type="AlphaFoldDB" id="S0ATH7"/>
<protein>
    <submittedName>
        <fullName evidence="1">Uncharacterized protein</fullName>
    </submittedName>
</protein>
<organism evidence="1 2">
    <name type="scientific">Ferroplasma acidarmanus Fer1</name>
    <dbReference type="NCBI Taxonomy" id="333146"/>
    <lineage>
        <taxon>Archaea</taxon>
        <taxon>Methanobacteriati</taxon>
        <taxon>Thermoplasmatota</taxon>
        <taxon>Thermoplasmata</taxon>
        <taxon>Thermoplasmatales</taxon>
        <taxon>Ferroplasmaceae</taxon>
        <taxon>Ferroplasma</taxon>
    </lineage>
</organism>
<sequence>MKLNELKEFIEKNVGPEVVVYNTYGECIEGFFSPVIDTAEKSCKLLCPRFLGDVPYYVDMNDVKRVVLKGSDFRSKVSGNIQKFKIMNIEQLDALLVSTKKGMTVELFDRENKHLAYGAIEYYGDILDMWGISIVAPDPKSRRMGGIIVNTEDVRFISIFDINAIFGNGTTMDVD</sequence>